<dbReference type="HAMAP" id="MF_00272">
    <property type="entry name" value="GcvH"/>
    <property type="match status" value="1"/>
</dbReference>
<dbReference type="InterPro" id="IPR011053">
    <property type="entry name" value="Single_hybrid_motif"/>
</dbReference>
<dbReference type="GO" id="GO:0005960">
    <property type="term" value="C:glycine cleavage complex"/>
    <property type="evidence" value="ECO:0007669"/>
    <property type="project" value="InterPro"/>
</dbReference>
<dbReference type="PROSITE" id="PS50968">
    <property type="entry name" value="BIOTINYL_LIPOYL"/>
    <property type="match status" value="1"/>
</dbReference>
<reference evidence="6 7" key="1">
    <citation type="submission" date="2018-08" db="EMBL/GenBank/DDBJ databases">
        <title>Genomic Encyclopedia of Archaeal and Bacterial Type Strains, Phase II (KMG-II): from individual species to whole genera.</title>
        <authorList>
            <person name="Goeker M."/>
        </authorList>
    </citation>
    <scope>NUCLEOTIDE SEQUENCE [LARGE SCALE GENOMIC DNA]</scope>
    <source>
        <strain evidence="6 7">DSM 45791</strain>
    </source>
</reference>
<comment type="subunit">
    <text evidence="3">The glycine cleavage system is composed of four proteins: P, T, L and H.</text>
</comment>
<evidence type="ECO:0000256" key="3">
    <source>
        <dbReference type="HAMAP-Rule" id="MF_00272"/>
    </source>
</evidence>
<dbReference type="OrthoDB" id="9796712at2"/>
<dbReference type="InterPro" id="IPR002930">
    <property type="entry name" value="GCV_H"/>
</dbReference>
<dbReference type="PROSITE" id="PS00189">
    <property type="entry name" value="LIPOYL"/>
    <property type="match status" value="1"/>
</dbReference>
<dbReference type="GO" id="GO:0005829">
    <property type="term" value="C:cytosol"/>
    <property type="evidence" value="ECO:0007669"/>
    <property type="project" value="TreeGrafter"/>
</dbReference>
<dbReference type="InterPro" id="IPR017453">
    <property type="entry name" value="GCV_H_sub"/>
</dbReference>
<dbReference type="GO" id="GO:0009249">
    <property type="term" value="P:protein lipoylation"/>
    <property type="evidence" value="ECO:0007669"/>
    <property type="project" value="TreeGrafter"/>
</dbReference>
<keyword evidence="2 3" id="KW-0450">Lipoyl</keyword>
<comment type="cofactor">
    <cofactor evidence="3">
        <name>(R)-lipoate</name>
        <dbReference type="ChEBI" id="CHEBI:83088"/>
    </cofactor>
    <text evidence="3">Binds 1 lipoyl cofactor covalently.</text>
</comment>
<dbReference type="NCBIfam" id="TIGR00527">
    <property type="entry name" value="gcvH"/>
    <property type="match status" value="1"/>
</dbReference>
<dbReference type="Proteomes" id="UP000256269">
    <property type="component" value="Unassembled WGS sequence"/>
</dbReference>
<evidence type="ECO:0000256" key="1">
    <source>
        <dbReference type="ARBA" id="ARBA00009249"/>
    </source>
</evidence>
<dbReference type="AlphaFoldDB" id="A0A3E0GYV5"/>
<evidence type="ECO:0000313" key="6">
    <source>
        <dbReference type="EMBL" id="REH32488.1"/>
    </source>
</evidence>
<evidence type="ECO:0000313" key="7">
    <source>
        <dbReference type="Proteomes" id="UP000256269"/>
    </source>
</evidence>
<dbReference type="InterPro" id="IPR033753">
    <property type="entry name" value="GCV_H/Fam206"/>
</dbReference>
<dbReference type="GO" id="GO:0019464">
    <property type="term" value="P:glycine decarboxylation via glycine cleavage system"/>
    <property type="evidence" value="ECO:0007669"/>
    <property type="project" value="UniProtKB-UniRule"/>
</dbReference>
<dbReference type="PANTHER" id="PTHR11715">
    <property type="entry name" value="GLYCINE CLEAVAGE SYSTEM H PROTEIN"/>
    <property type="match status" value="1"/>
</dbReference>
<feature type="domain" description="Lipoyl-binding" evidence="5">
    <location>
        <begin position="22"/>
        <end position="104"/>
    </location>
</feature>
<comment type="similarity">
    <text evidence="1 3">Belongs to the GcvH family.</text>
</comment>
<dbReference type="NCBIfam" id="NF002270">
    <property type="entry name" value="PRK01202.1"/>
    <property type="match status" value="1"/>
</dbReference>
<dbReference type="PANTHER" id="PTHR11715:SF3">
    <property type="entry name" value="GLYCINE CLEAVAGE SYSTEM H PROTEIN-RELATED"/>
    <property type="match status" value="1"/>
</dbReference>
<dbReference type="SUPFAM" id="SSF51230">
    <property type="entry name" value="Single hybrid motif"/>
    <property type="match status" value="1"/>
</dbReference>
<name>A0A3E0GYV5_9PSEU</name>
<comment type="function">
    <text evidence="3">The glycine cleavage system catalyzes the degradation of glycine. The H protein shuttles the methylamine group of glycine from the P protein to the T protein.</text>
</comment>
<protein>
    <recommendedName>
        <fullName evidence="3">Glycine cleavage system H protein</fullName>
    </recommendedName>
</protein>
<sequence length="127" mass="13482">MVPQDLRYTREHEWVQVTAPGTVRIGITGYAQQQLGDVVFVQLPDLGARVAAGQTLGEVESTKSVSDIYAPLAGAVSGRNDELDGAPDLINADPYGEGWLVELAIDDPAAVDALLSPADYTELTEQG</sequence>
<comment type="caution">
    <text evidence="6">The sequence shown here is derived from an EMBL/GenBank/DDBJ whole genome shotgun (WGS) entry which is preliminary data.</text>
</comment>
<dbReference type="EMBL" id="QUNO01000021">
    <property type="protein sequence ID" value="REH32488.1"/>
    <property type="molecule type" value="Genomic_DNA"/>
</dbReference>
<accession>A0A3E0GYV5</accession>
<feature type="modified residue" description="N6-lipoyllysine" evidence="3 4">
    <location>
        <position position="63"/>
    </location>
</feature>
<keyword evidence="7" id="KW-1185">Reference proteome</keyword>
<organism evidence="6 7">
    <name type="scientific">Kutzneria buriramensis</name>
    <dbReference type="NCBI Taxonomy" id="1045776"/>
    <lineage>
        <taxon>Bacteria</taxon>
        <taxon>Bacillati</taxon>
        <taxon>Actinomycetota</taxon>
        <taxon>Actinomycetes</taxon>
        <taxon>Pseudonocardiales</taxon>
        <taxon>Pseudonocardiaceae</taxon>
        <taxon>Kutzneria</taxon>
    </lineage>
</organism>
<dbReference type="Pfam" id="PF01597">
    <property type="entry name" value="GCV_H"/>
    <property type="match status" value="1"/>
</dbReference>
<dbReference type="RefSeq" id="WP_116180623.1">
    <property type="nucleotide sequence ID" value="NZ_CP144375.1"/>
</dbReference>
<evidence type="ECO:0000256" key="4">
    <source>
        <dbReference type="PIRSR" id="PIRSR617453-50"/>
    </source>
</evidence>
<dbReference type="Gene3D" id="2.40.50.100">
    <property type="match status" value="1"/>
</dbReference>
<dbReference type="InterPro" id="IPR000089">
    <property type="entry name" value="Biotin_lipoyl"/>
</dbReference>
<evidence type="ECO:0000259" key="5">
    <source>
        <dbReference type="PROSITE" id="PS50968"/>
    </source>
</evidence>
<dbReference type="InterPro" id="IPR003016">
    <property type="entry name" value="2-oxoA_DH_lipoyl-BS"/>
</dbReference>
<proteinExistence type="inferred from homology"/>
<dbReference type="CDD" id="cd06848">
    <property type="entry name" value="GCS_H"/>
    <property type="match status" value="1"/>
</dbReference>
<gene>
    <name evidence="3" type="primary">gcvH</name>
    <name evidence="6" type="ORF">BCF44_12134</name>
</gene>
<evidence type="ECO:0000256" key="2">
    <source>
        <dbReference type="ARBA" id="ARBA00022823"/>
    </source>
</evidence>